<dbReference type="EMBL" id="CCND01000012">
    <property type="protein sequence ID" value="CDX55984.1"/>
    <property type="molecule type" value="Genomic_DNA"/>
</dbReference>
<gene>
    <name evidence="1" type="ORF">MPL1032_20331</name>
</gene>
<evidence type="ECO:0000313" key="2">
    <source>
        <dbReference type="Proteomes" id="UP000182888"/>
    </source>
</evidence>
<reference evidence="2" key="1">
    <citation type="submission" date="2014-08" db="EMBL/GenBank/DDBJ databases">
        <authorList>
            <person name="Edwards T."/>
        </authorList>
    </citation>
    <scope>NUCLEOTIDE SEQUENCE [LARGE SCALE GENOMIC DNA]</scope>
</reference>
<organism evidence="1 2">
    <name type="scientific">Mesorhizobium plurifarium</name>
    <dbReference type="NCBI Taxonomy" id="69974"/>
    <lineage>
        <taxon>Bacteria</taxon>
        <taxon>Pseudomonadati</taxon>
        <taxon>Pseudomonadota</taxon>
        <taxon>Alphaproteobacteria</taxon>
        <taxon>Hyphomicrobiales</taxon>
        <taxon>Phyllobacteriaceae</taxon>
        <taxon>Mesorhizobium</taxon>
    </lineage>
</organism>
<accession>A0A0K2VXB5</accession>
<protein>
    <submittedName>
        <fullName evidence="1">Uncharacterized protein</fullName>
    </submittedName>
</protein>
<name>A0A0K2VXB5_MESPL</name>
<sequence length="51" mass="5533">MARSKQEQNRQTQPALTSHYRAIGPAAIVAALLHTAKKKKPAQKIVSPRAA</sequence>
<proteinExistence type="predicted"/>
<dbReference type="Proteomes" id="UP000182888">
    <property type="component" value="Unassembled WGS sequence"/>
</dbReference>
<evidence type="ECO:0000313" key="1">
    <source>
        <dbReference type="EMBL" id="CDX55984.1"/>
    </source>
</evidence>
<dbReference type="AlphaFoldDB" id="A0A0K2VXB5"/>